<dbReference type="Proteomes" id="UP000186102">
    <property type="component" value="Unassembled WGS sequence"/>
</dbReference>
<keyword evidence="5 7" id="KW-1133">Transmembrane helix</keyword>
<feature type="transmembrane region" description="Helical" evidence="7">
    <location>
        <begin position="263"/>
        <end position="281"/>
    </location>
</feature>
<gene>
    <name evidence="9" type="ORF">DSOL_2581</name>
</gene>
<reference evidence="9 10" key="1">
    <citation type="submission" date="2016-09" db="EMBL/GenBank/DDBJ databases">
        <title>Complete genome of Desulfosporosinus sp. OL.</title>
        <authorList>
            <person name="Mardanov A."/>
            <person name="Beletsky A."/>
            <person name="Panova A."/>
            <person name="Karnachuk O."/>
            <person name="Ravin N."/>
        </authorList>
    </citation>
    <scope>NUCLEOTIDE SEQUENCE [LARGE SCALE GENOMIC DNA]</scope>
    <source>
        <strain evidence="9 10">OL</strain>
    </source>
</reference>
<comment type="subcellular location">
    <subcellularLocation>
        <location evidence="1">Cell membrane</location>
        <topology evidence="1">Multi-pass membrane protein</topology>
    </subcellularLocation>
</comment>
<evidence type="ECO:0000256" key="5">
    <source>
        <dbReference type="ARBA" id="ARBA00022989"/>
    </source>
</evidence>
<dbReference type="GO" id="GO:0022857">
    <property type="term" value="F:transmembrane transporter activity"/>
    <property type="evidence" value="ECO:0007669"/>
    <property type="project" value="InterPro"/>
</dbReference>
<evidence type="ECO:0000256" key="7">
    <source>
        <dbReference type="SAM" id="Phobius"/>
    </source>
</evidence>
<evidence type="ECO:0000256" key="3">
    <source>
        <dbReference type="ARBA" id="ARBA00022475"/>
    </source>
</evidence>
<accession>A0A1Q8QW81</accession>
<keyword evidence="2" id="KW-0813">Transport</keyword>
<dbReference type="InterPro" id="IPR036259">
    <property type="entry name" value="MFS_trans_sf"/>
</dbReference>
<feature type="transmembrane region" description="Helical" evidence="7">
    <location>
        <begin position="231"/>
        <end position="251"/>
    </location>
</feature>
<dbReference type="PANTHER" id="PTHR43414:SF6">
    <property type="entry name" value="MULTIDRUG RESISTANCE PROTEIN MDTG"/>
    <property type="match status" value="1"/>
</dbReference>
<evidence type="ECO:0000313" key="10">
    <source>
        <dbReference type="Proteomes" id="UP000186102"/>
    </source>
</evidence>
<feature type="transmembrane region" description="Helical" evidence="7">
    <location>
        <begin position="60"/>
        <end position="79"/>
    </location>
</feature>
<evidence type="ECO:0000256" key="4">
    <source>
        <dbReference type="ARBA" id="ARBA00022692"/>
    </source>
</evidence>
<feature type="domain" description="Major facilitator superfamily (MFS) profile" evidence="8">
    <location>
        <begin position="1"/>
        <end position="375"/>
    </location>
</feature>
<dbReference type="InterPro" id="IPR020846">
    <property type="entry name" value="MFS_dom"/>
</dbReference>
<keyword evidence="6 7" id="KW-0472">Membrane</keyword>
<feature type="transmembrane region" description="Helical" evidence="7">
    <location>
        <begin position="193"/>
        <end position="211"/>
    </location>
</feature>
<dbReference type="CDD" id="cd17391">
    <property type="entry name" value="MFS_MdtG_MDR_like"/>
    <property type="match status" value="1"/>
</dbReference>
<keyword evidence="10" id="KW-1185">Reference proteome</keyword>
<dbReference type="Pfam" id="PF07690">
    <property type="entry name" value="MFS_1"/>
    <property type="match status" value="1"/>
</dbReference>
<dbReference type="AlphaFoldDB" id="A0A1Q8QW81"/>
<evidence type="ECO:0000259" key="8">
    <source>
        <dbReference type="PROSITE" id="PS50850"/>
    </source>
</evidence>
<feature type="transmembrane region" description="Helical" evidence="7">
    <location>
        <begin position="31"/>
        <end position="48"/>
    </location>
</feature>
<evidence type="ECO:0000256" key="6">
    <source>
        <dbReference type="ARBA" id="ARBA00023136"/>
    </source>
</evidence>
<dbReference type="Gene3D" id="1.20.1250.20">
    <property type="entry name" value="MFS general substrate transporter like domains"/>
    <property type="match status" value="2"/>
</dbReference>
<dbReference type="EMBL" id="MLBF01000017">
    <property type="protein sequence ID" value="OLN31556.1"/>
    <property type="molecule type" value="Genomic_DNA"/>
</dbReference>
<dbReference type="SUPFAM" id="SSF103473">
    <property type="entry name" value="MFS general substrate transporter"/>
    <property type="match status" value="1"/>
</dbReference>
<dbReference type="STRING" id="1888891.DSOL_2581"/>
<proteinExistence type="predicted"/>
<organism evidence="9 10">
    <name type="scientific">Desulfosporosinus metallidurans</name>
    <dbReference type="NCBI Taxonomy" id="1888891"/>
    <lineage>
        <taxon>Bacteria</taxon>
        <taxon>Bacillati</taxon>
        <taxon>Bacillota</taxon>
        <taxon>Clostridia</taxon>
        <taxon>Eubacteriales</taxon>
        <taxon>Desulfitobacteriaceae</taxon>
        <taxon>Desulfosporosinus</taxon>
    </lineage>
</organism>
<feature type="transmembrane region" description="Helical" evidence="7">
    <location>
        <begin position="116"/>
        <end position="135"/>
    </location>
</feature>
<protein>
    <submittedName>
        <fullName evidence="9">Multidrug-efflux transporter, major facilitator superfamily (MFS)</fullName>
    </submittedName>
</protein>
<dbReference type="InterPro" id="IPR011701">
    <property type="entry name" value="MFS"/>
</dbReference>
<sequence length="382" mass="41378">MIGSSLVIPFLPLYIEQLGVKEVARIEQWSGLAYSATFMLSAFVSPIWGRLADKHGRKLMLLRASLGMAVIMTLTGLVQNVYQLFFLRLLMGAVNGYVPAAITMIATQTPKEHSGWALGTLSTGSVGGTLIGPLIGGTLSEIIGLHHVFFVTGGFMLLSFLVSLLFVREEFVKPTSSDLTNQEVFKMIKHPKVLVAMFLTTFMIQFANMSIEPIVSLYVKQLARNMGHVAMVSGAVVSVAGLSNILAAPWLGRLSDQYGARKILLVCLFFAAIVFIPQAFVQNLWQLMGLRFLLGLAMGGMLPSVNSLIKRSVPQSVSGRVFGYNQSAQFLGNIAGPNLGGQMAAYLGIQYVFISTSALLFMNAGWVYITGKKLLGTHATKA</sequence>
<dbReference type="PANTHER" id="PTHR43414">
    <property type="entry name" value="MULTIDRUG RESISTANCE PROTEIN MDTG"/>
    <property type="match status" value="1"/>
</dbReference>
<dbReference type="PROSITE" id="PS50850">
    <property type="entry name" value="MFS"/>
    <property type="match status" value="1"/>
</dbReference>
<keyword evidence="3" id="KW-1003">Cell membrane</keyword>
<dbReference type="GO" id="GO:0005886">
    <property type="term" value="C:plasma membrane"/>
    <property type="evidence" value="ECO:0007669"/>
    <property type="project" value="UniProtKB-SubCell"/>
</dbReference>
<feature type="transmembrane region" description="Helical" evidence="7">
    <location>
        <begin position="351"/>
        <end position="369"/>
    </location>
</feature>
<evidence type="ECO:0000256" key="1">
    <source>
        <dbReference type="ARBA" id="ARBA00004651"/>
    </source>
</evidence>
<comment type="caution">
    <text evidence="9">The sequence shown here is derived from an EMBL/GenBank/DDBJ whole genome shotgun (WGS) entry which is preliminary data.</text>
</comment>
<evidence type="ECO:0000313" key="9">
    <source>
        <dbReference type="EMBL" id="OLN31556.1"/>
    </source>
</evidence>
<keyword evidence="4 7" id="KW-0812">Transmembrane</keyword>
<feature type="transmembrane region" description="Helical" evidence="7">
    <location>
        <begin position="147"/>
        <end position="167"/>
    </location>
</feature>
<name>A0A1Q8QW81_9FIRM</name>
<feature type="transmembrane region" description="Helical" evidence="7">
    <location>
        <begin position="85"/>
        <end position="104"/>
    </location>
</feature>
<evidence type="ECO:0000256" key="2">
    <source>
        <dbReference type="ARBA" id="ARBA00022448"/>
    </source>
</evidence>